<reference evidence="1 2" key="1">
    <citation type="journal article" date="2019" name="Commun. Biol.">
        <title>The bagworm genome reveals a unique fibroin gene that provides high tensile strength.</title>
        <authorList>
            <person name="Kono N."/>
            <person name="Nakamura H."/>
            <person name="Ohtoshi R."/>
            <person name="Tomita M."/>
            <person name="Numata K."/>
            <person name="Arakawa K."/>
        </authorList>
    </citation>
    <scope>NUCLEOTIDE SEQUENCE [LARGE SCALE GENOMIC DNA]</scope>
</reference>
<dbReference type="AlphaFoldDB" id="A0A4C1XVX1"/>
<keyword evidence="2" id="KW-1185">Reference proteome</keyword>
<comment type="caution">
    <text evidence="1">The sequence shown here is derived from an EMBL/GenBank/DDBJ whole genome shotgun (WGS) entry which is preliminary data.</text>
</comment>
<name>A0A4C1XVX1_EUMVA</name>
<sequence>MCSLYDVSRNSRRWPATVFYDMLNLSALDALCIYTANKNYESVRRRDFLVDLSLAWMKPLANRRLETKTLPRSLTFKIKDFLGIIHTENESTASTSPPSKSVRRYHDCGRARTLNSTIAFGTKFLKAACGKCDLVEIVTTGVETECGTGAITKSVNEIERRNSTGGSDIEIDNKTGQYKDEETQSVFIRAKPRAEI</sequence>
<dbReference type="EMBL" id="BGZK01000989">
    <property type="protein sequence ID" value="GBP67718.1"/>
    <property type="molecule type" value="Genomic_DNA"/>
</dbReference>
<dbReference type="Proteomes" id="UP000299102">
    <property type="component" value="Unassembled WGS sequence"/>
</dbReference>
<dbReference type="OrthoDB" id="10057959at2759"/>
<accession>A0A4C1XVX1</accession>
<evidence type="ECO:0008006" key="3">
    <source>
        <dbReference type="Google" id="ProtNLM"/>
    </source>
</evidence>
<organism evidence="1 2">
    <name type="scientific">Eumeta variegata</name>
    <name type="common">Bagworm moth</name>
    <name type="synonym">Eumeta japonica</name>
    <dbReference type="NCBI Taxonomy" id="151549"/>
    <lineage>
        <taxon>Eukaryota</taxon>
        <taxon>Metazoa</taxon>
        <taxon>Ecdysozoa</taxon>
        <taxon>Arthropoda</taxon>
        <taxon>Hexapoda</taxon>
        <taxon>Insecta</taxon>
        <taxon>Pterygota</taxon>
        <taxon>Neoptera</taxon>
        <taxon>Endopterygota</taxon>
        <taxon>Lepidoptera</taxon>
        <taxon>Glossata</taxon>
        <taxon>Ditrysia</taxon>
        <taxon>Tineoidea</taxon>
        <taxon>Psychidae</taxon>
        <taxon>Oiketicinae</taxon>
        <taxon>Eumeta</taxon>
    </lineage>
</organism>
<proteinExistence type="predicted"/>
<protein>
    <recommendedName>
        <fullName evidence="3">PiggyBac transposable element-derived protein domain-containing protein</fullName>
    </recommendedName>
</protein>
<gene>
    <name evidence="1" type="ORF">EVAR_40489_1</name>
</gene>
<evidence type="ECO:0000313" key="1">
    <source>
        <dbReference type="EMBL" id="GBP67718.1"/>
    </source>
</evidence>
<evidence type="ECO:0000313" key="2">
    <source>
        <dbReference type="Proteomes" id="UP000299102"/>
    </source>
</evidence>